<dbReference type="Pfam" id="PF10088">
    <property type="entry name" value="DUF2326"/>
    <property type="match status" value="1"/>
</dbReference>
<proteinExistence type="predicted"/>
<dbReference type="Pfam" id="PF20275">
    <property type="entry name" value="CTD10"/>
    <property type="match status" value="1"/>
</dbReference>
<protein>
    <submittedName>
        <fullName evidence="4">DUF2326 domain-containing protein</fullName>
    </submittedName>
</protein>
<feature type="coiled-coil region" evidence="1">
    <location>
        <begin position="382"/>
        <end position="426"/>
    </location>
</feature>
<dbReference type="EMBL" id="CP060825">
    <property type="protein sequence ID" value="QNP63783.1"/>
    <property type="molecule type" value="Genomic_DNA"/>
</dbReference>
<reference evidence="4 5" key="1">
    <citation type="submission" date="2020-08" db="EMBL/GenBank/DDBJ databases">
        <title>A novel species.</title>
        <authorList>
            <person name="Gao J."/>
        </authorList>
    </citation>
    <scope>NUCLEOTIDE SEQUENCE [LARGE SCALE GENOMIC DNA]</scope>
    <source>
        <strain evidence="4 5">CRPJ-33</strain>
    </source>
</reference>
<dbReference type="AlphaFoldDB" id="A0A7H0HTB7"/>
<evidence type="ECO:0000256" key="1">
    <source>
        <dbReference type="SAM" id="Coils"/>
    </source>
</evidence>
<accession>A0A7H0HTB7</accession>
<feature type="domain" description="ABC-three component systems C-terminal" evidence="3">
    <location>
        <begin position="300"/>
        <end position="410"/>
    </location>
</feature>
<dbReference type="KEGG" id="sgj:IAG43_13150"/>
<dbReference type="Gene3D" id="3.40.50.300">
    <property type="entry name" value="P-loop containing nucleotide triphosphate hydrolases"/>
    <property type="match status" value="1"/>
</dbReference>
<dbReference type="RefSeq" id="WP_187740940.1">
    <property type="nucleotide sequence ID" value="NZ_CP060825.1"/>
</dbReference>
<dbReference type="InterPro" id="IPR046919">
    <property type="entry name" value="ABC-3C_CTD10"/>
</dbReference>
<dbReference type="InterPro" id="IPR018760">
    <property type="entry name" value="DUF2326"/>
</dbReference>
<evidence type="ECO:0000259" key="2">
    <source>
        <dbReference type="Pfam" id="PF10088"/>
    </source>
</evidence>
<evidence type="ECO:0000313" key="4">
    <source>
        <dbReference type="EMBL" id="QNP63783.1"/>
    </source>
</evidence>
<organism evidence="4 5">
    <name type="scientific">Streptomyces genisteinicus</name>
    <dbReference type="NCBI Taxonomy" id="2768068"/>
    <lineage>
        <taxon>Bacteria</taxon>
        <taxon>Bacillati</taxon>
        <taxon>Actinomycetota</taxon>
        <taxon>Actinomycetes</taxon>
        <taxon>Kitasatosporales</taxon>
        <taxon>Streptomycetaceae</taxon>
        <taxon>Streptomyces</taxon>
    </lineage>
</organism>
<feature type="domain" description="DUF2326" evidence="2">
    <location>
        <begin position="449"/>
        <end position="581"/>
    </location>
</feature>
<dbReference type="InterPro" id="IPR027417">
    <property type="entry name" value="P-loop_NTPase"/>
</dbReference>
<evidence type="ECO:0000313" key="5">
    <source>
        <dbReference type="Proteomes" id="UP000516230"/>
    </source>
</evidence>
<keyword evidence="5" id="KW-1185">Reference proteome</keyword>
<keyword evidence="1" id="KW-0175">Coiled coil</keyword>
<dbReference type="Proteomes" id="UP000516230">
    <property type="component" value="Chromosome"/>
</dbReference>
<gene>
    <name evidence="4" type="ORF">IAG43_13150</name>
</gene>
<sequence>MITRIFSDLPSFKEIRLHSGLNILLADVTPESKDVDTRNGVGKSSLIELLHFLLGGNADPSSLFRNEALVAYEFGLEMKAPQRGRSTDETSLITVVRSGSQPSKVRIEGWESVLGSSSVTITNTVWKSLIAKHFFGLSESDTSTAASPSPRSLLSYLIRRQSSGGFQETTKHTSQQSTADQQVNLSYLLGLDWSIPKDWEAVRQRERSLKELKKAARDGAMGDAIGRAAELRASLAIAQAGVMRLSEQLKSFRVVDEYSELQKEAARLSRKISRHNDENTLDRRYLDRLGDDSRNEPVPDPENLRLLYDLAGVELPGVALAAYEDVRRFHESVISNRRTYLHEEVVATEARIAARENEVNSLDARRGEIMQLLKAGGALETFTELQKELGRRENEAERLSKQYQAAEALESQQVTLGLERQQLQERLQRDFRERSSRVDEAAVVFQALSHSIYGDRGGLLAISNTDNGPKFSVGIDGERSKGITNMLTYCFDLTLINIALPSRAPRVLVHDSHIFDGVDSRQIGAAIRTGYFESAERGYQHLITLNSDNLPSVEDVELSSVILPVRLTDEYEDGGLFGIRFR</sequence>
<name>A0A7H0HTB7_9ACTN</name>
<evidence type="ECO:0000259" key="3">
    <source>
        <dbReference type="Pfam" id="PF20275"/>
    </source>
</evidence>